<dbReference type="OrthoDB" id="360137at2"/>
<dbReference type="Proteomes" id="UP000198734">
    <property type="component" value="Unassembled WGS sequence"/>
</dbReference>
<gene>
    <name evidence="1" type="ORF">SAMN05421670_3611</name>
</gene>
<dbReference type="InterPro" id="IPR004260">
    <property type="entry name" value="Pyr-dimer_DNA_glycosylase"/>
</dbReference>
<dbReference type="GO" id="GO:0016829">
    <property type="term" value="F:lyase activity"/>
    <property type="evidence" value="ECO:0007669"/>
    <property type="project" value="UniProtKB-KW"/>
</dbReference>
<dbReference type="STRING" id="126156.SAMN05421670_3611"/>
<evidence type="ECO:0000313" key="2">
    <source>
        <dbReference type="Proteomes" id="UP000198734"/>
    </source>
</evidence>
<keyword evidence="1" id="KW-0456">Lyase</keyword>
<name>A0A1I6AU53_9BACI</name>
<organism evidence="1 2">
    <name type="scientific">Psychrobacillus psychrotolerans</name>
    <dbReference type="NCBI Taxonomy" id="126156"/>
    <lineage>
        <taxon>Bacteria</taxon>
        <taxon>Bacillati</taxon>
        <taxon>Bacillota</taxon>
        <taxon>Bacilli</taxon>
        <taxon>Bacillales</taxon>
        <taxon>Bacillaceae</taxon>
        <taxon>Psychrobacillus</taxon>
    </lineage>
</organism>
<keyword evidence="2" id="KW-1185">Reference proteome</keyword>
<dbReference type="Pfam" id="PF03013">
    <property type="entry name" value="Pyr_excise"/>
    <property type="match status" value="1"/>
</dbReference>
<evidence type="ECO:0000313" key="1">
    <source>
        <dbReference type="EMBL" id="SFQ72234.1"/>
    </source>
</evidence>
<reference evidence="2" key="1">
    <citation type="submission" date="2016-10" db="EMBL/GenBank/DDBJ databases">
        <authorList>
            <person name="Varghese N."/>
            <person name="Submissions S."/>
        </authorList>
    </citation>
    <scope>NUCLEOTIDE SEQUENCE [LARGE SCALE GENOMIC DNA]</scope>
    <source>
        <strain evidence="2">DSM 11706</strain>
    </source>
</reference>
<accession>A0A1I6AU53</accession>
<dbReference type="RefSeq" id="WP_093538253.1">
    <property type="nucleotide sequence ID" value="NZ_FOXU01000009.1"/>
</dbReference>
<protein>
    <submittedName>
        <fullName evidence="1">Pyrimidine dimer DNA glycosylase /DNA-(Apurinic or apyrimidinic site) lyase</fullName>
    </submittedName>
</protein>
<sequence>MRLWHQSLLSVLPKSQLLAQWRELNSIYAKEDRHILINYIYDYPKDDLFSFTELVLQEMRAREINIRTVDKMERYFADGPFEKVTNPFVRHHNKEYLEICYFNLKEKFIRGQKDFDEERYEALREIYEALE</sequence>
<proteinExistence type="predicted"/>
<dbReference type="EMBL" id="FOXU01000009">
    <property type="protein sequence ID" value="SFQ72234.1"/>
    <property type="molecule type" value="Genomic_DNA"/>
</dbReference>
<dbReference type="AlphaFoldDB" id="A0A1I6AU53"/>